<dbReference type="KEGG" id="gbr:Gbro_2200"/>
<evidence type="ECO:0000313" key="3">
    <source>
        <dbReference type="EMBL" id="ACY21448.1"/>
    </source>
</evidence>
<dbReference type="CAZy" id="GT1">
    <property type="family name" value="Glycosyltransferase Family 1"/>
</dbReference>
<reference evidence="4" key="1">
    <citation type="submission" date="2009-10" db="EMBL/GenBank/DDBJ databases">
        <title>The complete chromosome of Gordonia bronchialis DSM 43247.</title>
        <authorList>
            <consortium name="US DOE Joint Genome Institute (JGI-PGF)"/>
            <person name="Lucas S."/>
            <person name="Copeland A."/>
            <person name="Lapidus A."/>
            <person name="Glavina del Rio T."/>
            <person name="Dalin E."/>
            <person name="Tice H."/>
            <person name="Bruce D."/>
            <person name="Goodwin L."/>
            <person name="Pitluck S."/>
            <person name="Kyrpides N."/>
            <person name="Mavromatis K."/>
            <person name="Ivanova N."/>
            <person name="Ovchinnikova G."/>
            <person name="Saunders E."/>
            <person name="Brettin T."/>
            <person name="Detter J.C."/>
            <person name="Han C."/>
            <person name="Larimer F."/>
            <person name="Land M."/>
            <person name="Hauser L."/>
            <person name="Markowitz V."/>
            <person name="Cheng J.-F."/>
            <person name="Hugenholtz P."/>
            <person name="Woyke T."/>
            <person name="Wu D."/>
            <person name="Jando M."/>
            <person name="Schneider S."/>
            <person name="Goeker M."/>
            <person name="Klenk H.-P."/>
            <person name="Eisen J.A."/>
        </authorList>
    </citation>
    <scope>NUCLEOTIDE SEQUENCE [LARGE SCALE GENOMIC DNA]</scope>
    <source>
        <strain evidence="4">ATCC 25592 / DSM 43247 / BCRC 13721 / JCM 3198 / KCTC 3076 / NBRC 16047 / NCTC 10667</strain>
    </source>
</reference>
<reference evidence="3 4" key="2">
    <citation type="journal article" date="2010" name="Stand. Genomic Sci.">
        <title>Complete genome sequence of Gordonia bronchialis type strain (3410).</title>
        <authorList>
            <person name="Ivanova N."/>
            <person name="Sikorski J."/>
            <person name="Jando M."/>
            <person name="Lapidus A."/>
            <person name="Nolan M."/>
            <person name="Lucas S."/>
            <person name="Del Rio T.G."/>
            <person name="Tice H."/>
            <person name="Copeland A."/>
            <person name="Cheng J.F."/>
            <person name="Chen F."/>
            <person name="Bruce D."/>
            <person name="Goodwin L."/>
            <person name="Pitluck S."/>
            <person name="Mavromatis K."/>
            <person name="Ovchinnikova G."/>
            <person name="Pati A."/>
            <person name="Chen A."/>
            <person name="Palaniappan K."/>
            <person name="Land M."/>
            <person name="Hauser L."/>
            <person name="Chang Y.J."/>
            <person name="Jeffries C.D."/>
            <person name="Chain P."/>
            <person name="Saunders E."/>
            <person name="Han C."/>
            <person name="Detter J.C."/>
            <person name="Brettin T."/>
            <person name="Rohde M."/>
            <person name="Goker M."/>
            <person name="Bristow J."/>
            <person name="Eisen J.A."/>
            <person name="Markowitz V."/>
            <person name="Hugenholtz P."/>
            <person name="Klenk H.P."/>
            <person name="Kyrpides N.C."/>
        </authorList>
    </citation>
    <scope>NUCLEOTIDE SEQUENCE [LARGE SCALE GENOMIC DNA]</scope>
    <source>
        <strain evidence="4">ATCC 25592 / DSM 43247 / BCRC 13721 / JCM 3198 / KCTC 3076 / NBRC 16047 / NCTC 10667</strain>
    </source>
</reference>
<keyword evidence="4" id="KW-1185">Reference proteome</keyword>
<dbReference type="GO" id="GO:0016758">
    <property type="term" value="F:hexosyltransferase activity"/>
    <property type="evidence" value="ECO:0007669"/>
    <property type="project" value="UniProtKB-ARBA"/>
</dbReference>
<dbReference type="AlphaFoldDB" id="D0LBN4"/>
<dbReference type="Gene3D" id="3.40.50.2000">
    <property type="entry name" value="Glycogen Phosphorylase B"/>
    <property type="match status" value="2"/>
</dbReference>
<protein>
    <submittedName>
        <fullName evidence="3">Glycosyl transferase related to UDP-glucuronosyltransferase-like protein</fullName>
    </submittedName>
</protein>
<evidence type="ECO:0000259" key="2">
    <source>
        <dbReference type="Pfam" id="PF06722"/>
    </source>
</evidence>
<dbReference type="GO" id="GO:0008194">
    <property type="term" value="F:UDP-glycosyltransferase activity"/>
    <property type="evidence" value="ECO:0007669"/>
    <property type="project" value="InterPro"/>
</dbReference>
<dbReference type="OrthoDB" id="5241459at2"/>
<dbReference type="Pfam" id="PF06722">
    <property type="entry name" value="EryCIII-like_C"/>
    <property type="match status" value="1"/>
</dbReference>
<keyword evidence="1 3" id="KW-0808">Transferase</keyword>
<dbReference type="eggNOG" id="COG1819">
    <property type="taxonomic scope" value="Bacteria"/>
</dbReference>
<dbReference type="STRING" id="526226.Gbro_2200"/>
<dbReference type="Proteomes" id="UP000001219">
    <property type="component" value="Chromosome"/>
</dbReference>
<dbReference type="InterPro" id="IPR002213">
    <property type="entry name" value="UDP_glucos_trans"/>
</dbReference>
<accession>D0LBN4</accession>
<dbReference type="RefSeq" id="WP_012834003.1">
    <property type="nucleotide sequence ID" value="NC_013441.1"/>
</dbReference>
<dbReference type="EMBL" id="CP001802">
    <property type="protein sequence ID" value="ACY21448.1"/>
    <property type="molecule type" value="Genomic_DNA"/>
</dbReference>
<evidence type="ECO:0000313" key="4">
    <source>
        <dbReference type="Proteomes" id="UP000001219"/>
    </source>
</evidence>
<evidence type="ECO:0000256" key="1">
    <source>
        <dbReference type="ARBA" id="ARBA00022679"/>
    </source>
</evidence>
<sequence length="404" mass="42124">MRVAIVAGSDAGHAFPAFALAERFIAAGDEPTVYTGLRWSAAARRRGIEIAELPELVAVDTDDDADAGQKLSVRAARMARALAPVIAAAHHDLVISDVITVAGGWAAELCALPWIELSPHPLYQPSRGLPPIGSGLAVGTGLRGRCRDAVMRALSATSVRAGERQRAAARATLHLPGPGSTPDARFVATLPGLEVYRPDWPVATHLIGPLLWEPTDEVFDRPDGTGPLIVIAPSTAVTGAADMVSSALAALAPEKMGCTVRVVISALDRPDVEAAGLGASLIAGLGRQDEILTHADLAICGAGHGMLAKALVAGVPVVTVPGGGDQWELANRVARTGAGTVVRPVTPDSIREAVRTILTARRYRAAARRVADSAHDVVDPVAVARRVVHRNRPGRRVRKVGSCD</sequence>
<dbReference type="PANTHER" id="PTHR21015">
    <property type="entry name" value="UDP-N-ACETYLGLUCOSAMINE--N-ACETYLMURAMYL-(PENTAPEPTIDE) PYROPHOSPHORYL-UNDECAPRENOL N-ACETYLGLUCOSAMINE TRANSFERASE 1"/>
    <property type="match status" value="1"/>
</dbReference>
<dbReference type="SUPFAM" id="SSF53756">
    <property type="entry name" value="UDP-Glycosyltransferase/glycogen phosphorylase"/>
    <property type="match status" value="1"/>
</dbReference>
<organism evidence="3 4">
    <name type="scientific">Gordonia bronchialis (strain ATCC 25592 / DSM 43247 / BCRC 13721 / JCM 3198 / KCTC 3076 / NBRC 16047 / NCTC 10667)</name>
    <name type="common">Rhodococcus bronchialis</name>
    <dbReference type="NCBI Taxonomy" id="526226"/>
    <lineage>
        <taxon>Bacteria</taxon>
        <taxon>Bacillati</taxon>
        <taxon>Actinomycetota</taxon>
        <taxon>Actinomycetes</taxon>
        <taxon>Mycobacteriales</taxon>
        <taxon>Gordoniaceae</taxon>
        <taxon>Gordonia</taxon>
    </lineage>
</organism>
<dbReference type="CDD" id="cd03784">
    <property type="entry name" value="GT1_Gtf-like"/>
    <property type="match status" value="1"/>
</dbReference>
<gene>
    <name evidence="3" type="ordered locus">Gbro_2200</name>
</gene>
<name>D0LBN4_GORB4</name>
<proteinExistence type="predicted"/>
<dbReference type="PANTHER" id="PTHR21015:SF22">
    <property type="entry name" value="GLYCOSYLTRANSFERASE"/>
    <property type="match status" value="1"/>
</dbReference>
<dbReference type="InterPro" id="IPR010610">
    <property type="entry name" value="EryCIII-like_C"/>
</dbReference>
<dbReference type="HOGENOM" id="CLU_717250_0_0_11"/>
<feature type="domain" description="Erythromycin biosynthesis protein CIII-like C-terminal" evidence="2">
    <location>
        <begin position="291"/>
        <end position="388"/>
    </location>
</feature>